<dbReference type="InterPro" id="IPR017853">
    <property type="entry name" value="GH"/>
</dbReference>
<protein>
    <submittedName>
        <fullName evidence="5">Oligo-1,6-glucosidase</fullName>
        <ecNumber evidence="5">3.2.1.10</ecNumber>
    </submittedName>
</protein>
<dbReference type="Pfam" id="PF00128">
    <property type="entry name" value="Alpha-amylase"/>
    <property type="match status" value="1"/>
</dbReference>
<dbReference type="InterPro" id="IPR013780">
    <property type="entry name" value="Glyco_hydro_b"/>
</dbReference>
<dbReference type="InterPro" id="IPR045857">
    <property type="entry name" value="O16G_dom_2"/>
</dbReference>
<dbReference type="STRING" id="1194083.BN12_4200001"/>
<dbReference type="PANTHER" id="PTHR10357">
    <property type="entry name" value="ALPHA-AMYLASE FAMILY MEMBER"/>
    <property type="match status" value="1"/>
</dbReference>
<dbReference type="Gene3D" id="3.90.400.10">
    <property type="entry name" value="Oligo-1,6-glucosidase, Domain 2"/>
    <property type="match status" value="1"/>
</dbReference>
<dbReference type="FunFam" id="3.20.20.80:FF:000064">
    <property type="entry name" value="Oligo-1,6-glucosidase"/>
    <property type="match status" value="1"/>
</dbReference>
<dbReference type="EC" id="3.2.1.10" evidence="5"/>
<dbReference type="GO" id="GO:0004574">
    <property type="term" value="F:oligo-1,6-glucosidase activity"/>
    <property type="evidence" value="ECO:0007669"/>
    <property type="project" value="UniProtKB-EC"/>
</dbReference>
<dbReference type="InterPro" id="IPR006047">
    <property type="entry name" value="GH13_cat_dom"/>
</dbReference>
<dbReference type="PANTHER" id="PTHR10357:SF184">
    <property type="entry name" value="OLIGO-1,6-GLUCOSIDASE 1"/>
    <property type="match status" value="1"/>
</dbReference>
<evidence type="ECO:0000313" key="5">
    <source>
        <dbReference type="EMBL" id="CCH79383.1"/>
    </source>
</evidence>
<dbReference type="CDD" id="cd11333">
    <property type="entry name" value="AmyAc_SI_OligoGlu_DGase"/>
    <property type="match status" value="1"/>
</dbReference>
<dbReference type="SMART" id="SM00642">
    <property type="entry name" value="Aamy"/>
    <property type="match status" value="1"/>
</dbReference>
<dbReference type="FunFam" id="3.90.400.10:FF:000002">
    <property type="entry name" value="Sucrose isomerase"/>
    <property type="match status" value="1"/>
</dbReference>
<dbReference type="NCBIfam" id="NF008183">
    <property type="entry name" value="PRK10933.1"/>
    <property type="match status" value="1"/>
</dbReference>
<evidence type="ECO:0000313" key="6">
    <source>
        <dbReference type="Proteomes" id="UP000035721"/>
    </source>
</evidence>
<evidence type="ECO:0000259" key="4">
    <source>
        <dbReference type="SMART" id="SM00642"/>
    </source>
</evidence>
<feature type="domain" description="Glycosyl hydrolase family 13 catalytic" evidence="4">
    <location>
        <begin position="23"/>
        <end position="440"/>
    </location>
</feature>
<organism evidence="5 6">
    <name type="scientific">Nostocoides japonicum T1-X7</name>
    <dbReference type="NCBI Taxonomy" id="1194083"/>
    <lineage>
        <taxon>Bacteria</taxon>
        <taxon>Bacillati</taxon>
        <taxon>Actinomycetota</taxon>
        <taxon>Actinomycetes</taxon>
        <taxon>Micrococcales</taxon>
        <taxon>Intrasporangiaceae</taxon>
        <taxon>Nostocoides</taxon>
    </lineage>
</organism>
<dbReference type="Proteomes" id="UP000035721">
    <property type="component" value="Unassembled WGS sequence"/>
</dbReference>
<keyword evidence="2 5" id="KW-0378">Hydrolase</keyword>
<dbReference type="GO" id="GO:0004556">
    <property type="term" value="F:alpha-amylase activity"/>
    <property type="evidence" value="ECO:0007669"/>
    <property type="project" value="TreeGrafter"/>
</dbReference>
<dbReference type="Gene3D" id="2.60.40.1180">
    <property type="entry name" value="Golgi alpha-mannosidase II"/>
    <property type="match status" value="1"/>
</dbReference>
<name>A0A077LZI9_9MICO</name>
<comment type="caution">
    <text evidence="5">The sequence shown here is derived from an EMBL/GenBank/DDBJ whole genome shotgun (WGS) entry which is preliminary data.</text>
</comment>
<gene>
    <name evidence="5" type="primary">malL</name>
    <name evidence="5" type="ORF">BN12_4200001</name>
</gene>
<dbReference type="Gene3D" id="3.20.20.80">
    <property type="entry name" value="Glycosidases"/>
    <property type="match status" value="1"/>
</dbReference>
<evidence type="ECO:0000256" key="1">
    <source>
        <dbReference type="ARBA" id="ARBA00008061"/>
    </source>
</evidence>
<proteinExistence type="inferred from homology"/>
<accession>A0A077LZI9</accession>
<dbReference type="EMBL" id="CAJB01000358">
    <property type="protein sequence ID" value="CCH79383.1"/>
    <property type="molecule type" value="Genomic_DNA"/>
</dbReference>
<dbReference type="AlphaFoldDB" id="A0A077LZI9"/>
<evidence type="ECO:0000256" key="3">
    <source>
        <dbReference type="ARBA" id="ARBA00023295"/>
    </source>
</evidence>
<comment type="similarity">
    <text evidence="1">Belongs to the glycosyl hydrolase 13 family.</text>
</comment>
<reference evidence="5 6" key="1">
    <citation type="journal article" date="2013" name="ISME J.">
        <title>A metabolic model for members of the genus Tetrasphaera involved in enhanced biological phosphorus removal.</title>
        <authorList>
            <person name="Kristiansen R."/>
            <person name="Nguyen H.T.T."/>
            <person name="Saunders A.M."/>
            <person name="Nielsen J.L."/>
            <person name="Wimmer R."/>
            <person name="Le V.Q."/>
            <person name="McIlroy S.J."/>
            <person name="Petrovski S."/>
            <person name="Seviour R.J."/>
            <person name="Calteau A."/>
            <person name="Nielsen K.L."/>
            <person name="Nielsen P.H."/>
        </authorList>
    </citation>
    <scope>NUCLEOTIDE SEQUENCE [LARGE SCALE GENOMIC DNA]</scope>
    <source>
        <strain evidence="5 6">T1-X7</strain>
    </source>
</reference>
<dbReference type="SUPFAM" id="SSF51445">
    <property type="entry name" value="(Trans)glycosidases"/>
    <property type="match status" value="1"/>
</dbReference>
<keyword evidence="3 5" id="KW-0326">Glycosidase</keyword>
<evidence type="ECO:0000256" key="2">
    <source>
        <dbReference type="ARBA" id="ARBA00022801"/>
    </source>
</evidence>
<keyword evidence="6" id="KW-1185">Reference proteome</keyword>
<dbReference type="SUPFAM" id="SSF51011">
    <property type="entry name" value="Glycosyl hydrolase domain"/>
    <property type="match status" value="1"/>
</dbReference>
<sequence>MNPVPDELEPADEPWWTRAVVYQIYPRSFQDTNGDGIGDLPGILQRVDHLVELGVDVLWLSPIYRSPQDDNGYDISDYEDIDPAFGTLEDLDRLLEALHERGLKLVMDLVVNHTSDEHPWFVESQSSTDNPKRDWYWWRPAREGMEPGTPGAEPTNWGSFFSGPAWDHDEATGEYYLHLFSRKQPDLNWENPEVRRAVYRMMRWWLDRGVDGFRMDVINLISKTVGPDGSLPDVPAEDGRYGQPGVAAANGPRLHEFLQEMHREVFDGRRGGLLLVGETPGTTVEHGRLLTDPARHELDMVFTFEHVSLDHGPGGRFDVHPLDLRDLKATLGRWQAGLAEAGWNALYWDNHDQPRIVSRYGDDVAYRRESATMLAIVLHLHRGTPYIYQGEELGMTNAHFTSLEEYRDIESLRWADAERDRLSEEQLLGCLAAGSRDNARTPVQWDDTAQAGFTTGRPWIAVNPNHDTINAAAERADPDSVFHLYRRLVALRHEDPVVQRGDFHLLLPDDPHVYAFTRTLGDEQLLVLGSFSSDPQVAEVGPGWSDASLVIGNYTSPVATDGDRVALRSWEAVVLRRTVSG</sequence>
<dbReference type="GO" id="GO:0009313">
    <property type="term" value="P:oligosaccharide catabolic process"/>
    <property type="evidence" value="ECO:0007669"/>
    <property type="project" value="TreeGrafter"/>
</dbReference>